<dbReference type="SUPFAM" id="SSF56935">
    <property type="entry name" value="Porins"/>
    <property type="match status" value="1"/>
</dbReference>
<organism evidence="15 16">
    <name type="scientific">Novosphingobium organovorum</name>
    <dbReference type="NCBI Taxonomy" id="2930092"/>
    <lineage>
        <taxon>Bacteria</taxon>
        <taxon>Pseudomonadati</taxon>
        <taxon>Pseudomonadota</taxon>
        <taxon>Alphaproteobacteria</taxon>
        <taxon>Sphingomonadales</taxon>
        <taxon>Sphingomonadaceae</taxon>
        <taxon>Novosphingobium</taxon>
    </lineage>
</organism>
<evidence type="ECO:0000256" key="4">
    <source>
        <dbReference type="ARBA" id="ARBA00022496"/>
    </source>
</evidence>
<keyword evidence="2 12" id="KW-0813">Transport</keyword>
<keyword evidence="16" id="KW-1185">Reference proteome</keyword>
<protein>
    <submittedName>
        <fullName evidence="15">TonB-dependent receptor</fullName>
    </submittedName>
</protein>
<evidence type="ECO:0000256" key="10">
    <source>
        <dbReference type="ARBA" id="ARBA00023136"/>
    </source>
</evidence>
<dbReference type="Gene3D" id="2.40.170.20">
    <property type="entry name" value="TonB-dependent receptor, beta-barrel domain"/>
    <property type="match status" value="1"/>
</dbReference>
<evidence type="ECO:0000256" key="9">
    <source>
        <dbReference type="ARBA" id="ARBA00023077"/>
    </source>
</evidence>
<name>A0ABT0BDN8_9SPHN</name>
<dbReference type="PANTHER" id="PTHR32552">
    <property type="entry name" value="FERRICHROME IRON RECEPTOR-RELATED"/>
    <property type="match status" value="1"/>
</dbReference>
<dbReference type="PROSITE" id="PS52016">
    <property type="entry name" value="TONB_DEPENDENT_REC_3"/>
    <property type="match status" value="1"/>
</dbReference>
<evidence type="ECO:0000256" key="5">
    <source>
        <dbReference type="ARBA" id="ARBA00022692"/>
    </source>
</evidence>
<dbReference type="Pfam" id="PF00593">
    <property type="entry name" value="TonB_dep_Rec_b-barrel"/>
    <property type="match status" value="1"/>
</dbReference>
<dbReference type="InterPro" id="IPR010917">
    <property type="entry name" value="TonB_rcpt_CS"/>
</dbReference>
<feature type="domain" description="TonB-dependent receptor-like beta-barrel" evidence="14">
    <location>
        <begin position="13"/>
        <end position="332"/>
    </location>
</feature>
<accession>A0ABT0BDN8</accession>
<evidence type="ECO:0000256" key="7">
    <source>
        <dbReference type="ARBA" id="ARBA00023004"/>
    </source>
</evidence>
<evidence type="ECO:0000256" key="13">
    <source>
        <dbReference type="PROSITE-ProRule" id="PRU10144"/>
    </source>
</evidence>
<evidence type="ECO:0000313" key="16">
    <source>
        <dbReference type="Proteomes" id="UP001162881"/>
    </source>
</evidence>
<comment type="similarity">
    <text evidence="12">Belongs to the TonB-dependent receptor family.</text>
</comment>
<dbReference type="PANTHER" id="PTHR32552:SF89">
    <property type="entry name" value="CATECHOLATE SIDEROPHORE RECEPTOR FIU"/>
    <property type="match status" value="1"/>
</dbReference>
<proteinExistence type="inferred from homology"/>
<comment type="caution">
    <text evidence="15">The sequence shown here is derived from an EMBL/GenBank/DDBJ whole genome shotgun (WGS) entry which is preliminary data.</text>
</comment>
<evidence type="ECO:0000256" key="8">
    <source>
        <dbReference type="ARBA" id="ARBA00023065"/>
    </source>
</evidence>
<reference evidence="15" key="1">
    <citation type="submission" date="2022-03" db="EMBL/GenBank/DDBJ databases">
        <title>Identification of a novel bacterium isolated from mangrove sediments.</title>
        <authorList>
            <person name="Pan X."/>
        </authorList>
    </citation>
    <scope>NUCLEOTIDE SEQUENCE</scope>
    <source>
        <strain evidence="15">B1949</strain>
    </source>
</reference>
<sequence length="362" mass="40164">MRTRLGALDNTLRGGVWYEDTHRREWRDWHAVIDTASGPEYYAQPYWIQYDRKYPQDTFKWYLEDKVELGPVTANVGIKQFSNHIDRIDLFGDSEDTSLSSKSKVLFSGGVQIEPVAGLDLFGGYAENFKALTDGLLEYANADFGEIKPETSQNWEVGVRYDSRLIQASATWFKAKFSNQVIYVSSSTEAGPDYLSEGDGTFFNAGGIDSQGIELLANLRPTPRLNLYGSFTYTDATYRGTGNATLDEEQGVTPGNRVAGIPEYMWVLSANYRLGPVSLGVTGKYTGNRFVNADNSWVAKNYFLTDLTASAHGADLSNWLKGLDFSMSITNLTDESYLGGISGDYAWIGAGRTAVFTMTADF</sequence>
<evidence type="ECO:0000256" key="3">
    <source>
        <dbReference type="ARBA" id="ARBA00022452"/>
    </source>
</evidence>
<keyword evidence="11 12" id="KW-0998">Cell outer membrane</keyword>
<dbReference type="InterPro" id="IPR036942">
    <property type="entry name" value="Beta-barrel_TonB_sf"/>
</dbReference>
<keyword evidence="15" id="KW-0675">Receptor</keyword>
<dbReference type="EMBL" id="JALHLF010000037">
    <property type="protein sequence ID" value="MCJ2183186.1"/>
    <property type="molecule type" value="Genomic_DNA"/>
</dbReference>
<comment type="subcellular location">
    <subcellularLocation>
        <location evidence="1 12">Cell outer membrane</location>
        <topology evidence="1 12">Multi-pass membrane protein</topology>
    </subcellularLocation>
</comment>
<keyword evidence="6" id="KW-0732">Signal</keyword>
<keyword evidence="7" id="KW-0408">Iron</keyword>
<evidence type="ECO:0000256" key="1">
    <source>
        <dbReference type="ARBA" id="ARBA00004571"/>
    </source>
</evidence>
<keyword evidence="8" id="KW-0406">Ion transport</keyword>
<evidence type="ECO:0000259" key="14">
    <source>
        <dbReference type="Pfam" id="PF00593"/>
    </source>
</evidence>
<evidence type="ECO:0000256" key="2">
    <source>
        <dbReference type="ARBA" id="ARBA00022448"/>
    </source>
</evidence>
<feature type="short sequence motif" description="TonB C-terminal box" evidence="13">
    <location>
        <begin position="345"/>
        <end position="362"/>
    </location>
</feature>
<keyword evidence="5 12" id="KW-0812">Transmembrane</keyword>
<evidence type="ECO:0000256" key="6">
    <source>
        <dbReference type="ARBA" id="ARBA00022729"/>
    </source>
</evidence>
<evidence type="ECO:0000256" key="12">
    <source>
        <dbReference type="PROSITE-ProRule" id="PRU01360"/>
    </source>
</evidence>
<dbReference type="PROSITE" id="PS01156">
    <property type="entry name" value="TONB_DEPENDENT_REC_2"/>
    <property type="match status" value="1"/>
</dbReference>
<evidence type="ECO:0000256" key="11">
    <source>
        <dbReference type="ARBA" id="ARBA00023237"/>
    </source>
</evidence>
<dbReference type="InterPro" id="IPR039426">
    <property type="entry name" value="TonB-dep_rcpt-like"/>
</dbReference>
<gene>
    <name evidence="15" type="ORF">MTR62_10845</name>
</gene>
<dbReference type="Proteomes" id="UP001162881">
    <property type="component" value="Unassembled WGS sequence"/>
</dbReference>
<keyword evidence="10 12" id="KW-0472">Membrane</keyword>
<dbReference type="InterPro" id="IPR000531">
    <property type="entry name" value="Beta-barrel_TonB"/>
</dbReference>
<keyword evidence="9" id="KW-0798">TonB box</keyword>
<evidence type="ECO:0000313" key="15">
    <source>
        <dbReference type="EMBL" id="MCJ2183186.1"/>
    </source>
</evidence>
<keyword evidence="3 12" id="KW-1134">Transmembrane beta strand</keyword>
<keyword evidence="4" id="KW-0410">Iron transport</keyword>